<dbReference type="InterPro" id="IPR017900">
    <property type="entry name" value="4Fe4S_Fe_S_CS"/>
</dbReference>
<dbReference type="AlphaFoldDB" id="A0A069RFR0"/>
<dbReference type="Gene3D" id="3.30.70.20">
    <property type="match status" value="1"/>
</dbReference>
<sequence>MRYDERDTVFSRLLLKIGSNEFDEYYSQNPGNKQCDMNLKMKKKEKMAKSAGISNGKSKGILFMGKSEEKSQNKSIMSIDPNSSDHEYAAFRLMVEYQRLASSINDEALNMDVNPTKRNIPPETMSVLVKEFLKLSGLDAVGVAEIGPDDLYSHRGFSTELHKYGDEINLDYKYAIVFAVPLEKDYINRAPSKELFMSAMLGYAKSSEVAARLAMYIKDLGFDALTDSSFTYHSPISFLAEKAGLGQMGRCNSVVNPKYGNRTKLAAVLTNLPLAADGKIDFGLKEFCELCRRCENNCPVKAIASESSTSENGEKYWKHNHISCMEMWINSGNSCGICMSACPFSQGTDEELVSRMKDSPGVMAEILEKHSEKYGKRNYIKEPLDFMPPK</sequence>
<evidence type="ECO:0000259" key="4">
    <source>
        <dbReference type="PROSITE" id="PS51379"/>
    </source>
</evidence>
<evidence type="ECO:0000256" key="2">
    <source>
        <dbReference type="ARBA" id="ARBA00023004"/>
    </source>
</evidence>
<keyword evidence="3" id="KW-0411">Iron-sulfur</keyword>
<evidence type="ECO:0000256" key="1">
    <source>
        <dbReference type="ARBA" id="ARBA00022723"/>
    </source>
</evidence>
<dbReference type="EMBL" id="JJMM01000008">
    <property type="protein sequence ID" value="KDR95884.1"/>
    <property type="molecule type" value="Genomic_DNA"/>
</dbReference>
<protein>
    <submittedName>
        <fullName evidence="5">3-chloro-4-hydroxyphenylacetate reductive dehalogenase CprA</fullName>
        <ecNumber evidence="5">3.8.1.-</ecNumber>
    </submittedName>
</protein>
<keyword evidence="5" id="KW-0378">Hydrolase</keyword>
<feature type="domain" description="4Fe-4S ferredoxin-type" evidence="4">
    <location>
        <begin position="278"/>
        <end position="308"/>
    </location>
</feature>
<evidence type="ECO:0000256" key="3">
    <source>
        <dbReference type="ARBA" id="ARBA00023014"/>
    </source>
</evidence>
<evidence type="ECO:0000313" key="6">
    <source>
        <dbReference type="Proteomes" id="UP000027946"/>
    </source>
</evidence>
<dbReference type="Proteomes" id="UP000027946">
    <property type="component" value="Unassembled WGS sequence"/>
</dbReference>
<dbReference type="GO" id="GO:0051536">
    <property type="term" value="F:iron-sulfur cluster binding"/>
    <property type="evidence" value="ECO:0007669"/>
    <property type="project" value="UniProtKB-KW"/>
</dbReference>
<dbReference type="PANTHER" id="PTHR42827">
    <property type="entry name" value="IRON-SULFUR CLUSTER-BINDING PROTEIN-RELATED"/>
    <property type="match status" value="1"/>
</dbReference>
<dbReference type="RefSeq" id="WP_052635986.1">
    <property type="nucleotide sequence ID" value="NZ_FSRH01000008.1"/>
</dbReference>
<dbReference type="SUPFAM" id="SSF54862">
    <property type="entry name" value="4Fe-4S ferredoxins"/>
    <property type="match status" value="1"/>
</dbReference>
<dbReference type="PANTHER" id="PTHR42827:SF1">
    <property type="entry name" value="IRON-SULFUR CLUSTER-BINDING PROTEIN"/>
    <property type="match status" value="1"/>
</dbReference>
<keyword evidence="2" id="KW-0408">Iron</keyword>
<dbReference type="InterPro" id="IPR017896">
    <property type="entry name" value="4Fe4S_Fe-S-bd"/>
</dbReference>
<comment type="caution">
    <text evidence="5">The sequence shown here is derived from an EMBL/GenBank/DDBJ whole genome shotgun (WGS) entry which is preliminary data.</text>
</comment>
<keyword evidence="1" id="KW-0479">Metal-binding</keyword>
<evidence type="ECO:0000313" key="5">
    <source>
        <dbReference type="EMBL" id="KDR95884.1"/>
    </source>
</evidence>
<dbReference type="OrthoDB" id="9815745at2"/>
<dbReference type="STRING" id="1121324.CLIT_8c00530"/>
<dbReference type="eggNOG" id="COG1600">
    <property type="taxonomic scope" value="Bacteria"/>
</dbReference>
<dbReference type="Pfam" id="PF12838">
    <property type="entry name" value="Fer4_7"/>
    <property type="match status" value="1"/>
</dbReference>
<dbReference type="PROSITE" id="PS00198">
    <property type="entry name" value="4FE4S_FER_1"/>
    <property type="match status" value="1"/>
</dbReference>
<organism evidence="5 6">
    <name type="scientific">Peptoclostridium litorale DSM 5388</name>
    <dbReference type="NCBI Taxonomy" id="1121324"/>
    <lineage>
        <taxon>Bacteria</taxon>
        <taxon>Bacillati</taxon>
        <taxon>Bacillota</taxon>
        <taxon>Clostridia</taxon>
        <taxon>Peptostreptococcales</taxon>
        <taxon>Peptoclostridiaceae</taxon>
        <taxon>Peptoclostridium</taxon>
    </lineage>
</organism>
<accession>A0A069RFR0</accession>
<dbReference type="EC" id="3.8.1.-" evidence="5"/>
<dbReference type="GO" id="GO:0016787">
    <property type="term" value="F:hydrolase activity"/>
    <property type="evidence" value="ECO:0007669"/>
    <property type="project" value="UniProtKB-KW"/>
</dbReference>
<reference evidence="5 6" key="1">
    <citation type="submission" date="2014-03" db="EMBL/GenBank/DDBJ databases">
        <title>Genome sequence of Clostridium litorale W6, DSM 5388.</title>
        <authorList>
            <person name="Poehlein A."/>
            <person name="Jagirdar A."/>
            <person name="Khonsari B."/>
            <person name="Chibani C.M."/>
            <person name="Gutierrez Gutierrez D.A."/>
            <person name="Davydova E."/>
            <person name="Alghaithi H.S."/>
            <person name="Nair K.P."/>
            <person name="Dhamotharan K."/>
            <person name="Chandran L."/>
            <person name="G W."/>
            <person name="Daniel R."/>
        </authorList>
    </citation>
    <scope>NUCLEOTIDE SEQUENCE [LARGE SCALE GENOMIC DNA]</scope>
    <source>
        <strain evidence="5 6">W6</strain>
    </source>
</reference>
<gene>
    <name evidence="5" type="primary">cprA</name>
    <name evidence="5" type="ORF">CLIT_8c00530</name>
</gene>
<keyword evidence="6" id="KW-1185">Reference proteome</keyword>
<dbReference type="GO" id="GO:0046872">
    <property type="term" value="F:metal ion binding"/>
    <property type="evidence" value="ECO:0007669"/>
    <property type="project" value="UniProtKB-KW"/>
</dbReference>
<dbReference type="PROSITE" id="PS51379">
    <property type="entry name" value="4FE4S_FER_2"/>
    <property type="match status" value="1"/>
</dbReference>
<name>A0A069RFR0_PEPLI</name>
<proteinExistence type="predicted"/>